<dbReference type="EMBL" id="QZWG01000019">
    <property type="protein sequence ID" value="RZB49507.1"/>
    <property type="molecule type" value="Genomic_DNA"/>
</dbReference>
<dbReference type="EMBL" id="QZWG01000019">
    <property type="protein sequence ID" value="RZB49509.1"/>
    <property type="molecule type" value="Genomic_DNA"/>
</dbReference>
<evidence type="ECO:0000313" key="3">
    <source>
        <dbReference type="EMBL" id="RZB49508.1"/>
    </source>
</evidence>
<dbReference type="EMBL" id="QZWG01000019">
    <property type="protein sequence ID" value="RZB49508.1"/>
    <property type="molecule type" value="Genomic_DNA"/>
</dbReference>
<evidence type="ECO:0000313" key="2">
    <source>
        <dbReference type="EMBL" id="RZB49507.1"/>
    </source>
</evidence>
<dbReference type="AlphaFoldDB" id="A0A445FKY2"/>
<gene>
    <name evidence="4" type="ORF">D0Y65_052433</name>
</gene>
<evidence type="ECO:0000313" key="5">
    <source>
        <dbReference type="Proteomes" id="UP000289340"/>
    </source>
</evidence>
<feature type="transmembrane region" description="Helical" evidence="1">
    <location>
        <begin position="47"/>
        <end position="70"/>
    </location>
</feature>
<evidence type="ECO:0000313" key="4">
    <source>
        <dbReference type="EMBL" id="RZB49509.1"/>
    </source>
</evidence>
<sequence>MGPGSLGPGGPPGWGAPGPPGPGHFGGFCDIISTCNKRHENAKALEGALMFHRVLIPFGVMAVCIVYVAAVSWRVVAAQCLVDLLLGPLAQVSDNPYLRSISRGIEEIKKRKTFCVSVSVMVVVASGNPFGFCYICFEENTNQCSKKVKGVRSFLSNLIPN</sequence>
<dbReference type="Proteomes" id="UP000289340">
    <property type="component" value="Chromosome 19"/>
</dbReference>
<organism evidence="4 5">
    <name type="scientific">Glycine soja</name>
    <name type="common">Wild soybean</name>
    <dbReference type="NCBI Taxonomy" id="3848"/>
    <lineage>
        <taxon>Eukaryota</taxon>
        <taxon>Viridiplantae</taxon>
        <taxon>Streptophyta</taxon>
        <taxon>Embryophyta</taxon>
        <taxon>Tracheophyta</taxon>
        <taxon>Spermatophyta</taxon>
        <taxon>Magnoliopsida</taxon>
        <taxon>eudicotyledons</taxon>
        <taxon>Gunneridae</taxon>
        <taxon>Pentapetalae</taxon>
        <taxon>rosids</taxon>
        <taxon>fabids</taxon>
        <taxon>Fabales</taxon>
        <taxon>Fabaceae</taxon>
        <taxon>Papilionoideae</taxon>
        <taxon>50 kb inversion clade</taxon>
        <taxon>NPAAA clade</taxon>
        <taxon>indigoferoid/millettioid clade</taxon>
        <taxon>Phaseoleae</taxon>
        <taxon>Glycine</taxon>
        <taxon>Glycine subgen. Soja</taxon>
    </lineage>
</organism>
<proteinExistence type="predicted"/>
<evidence type="ECO:0000256" key="1">
    <source>
        <dbReference type="SAM" id="Phobius"/>
    </source>
</evidence>
<keyword evidence="5" id="KW-1185">Reference proteome</keyword>
<name>A0A445FKY2_GLYSO</name>
<accession>A0A445FKY2</accession>
<keyword evidence="1" id="KW-1133">Transmembrane helix</keyword>
<keyword evidence="1" id="KW-0812">Transmembrane</keyword>
<reference evidence="4 5" key="1">
    <citation type="submission" date="2018-09" db="EMBL/GenBank/DDBJ databases">
        <title>A high-quality reference genome of wild soybean provides a powerful tool to mine soybean genomes.</title>
        <authorList>
            <person name="Xie M."/>
            <person name="Chung C.Y.L."/>
            <person name="Li M.-W."/>
            <person name="Wong F.-L."/>
            <person name="Chan T.-F."/>
            <person name="Lam H.-M."/>
        </authorList>
    </citation>
    <scope>NUCLEOTIDE SEQUENCE [LARGE SCALE GENOMIC DNA]</scope>
    <source>
        <strain evidence="5">cv. W05</strain>
        <tissue evidence="4">Hypocotyl of etiolated seedlings</tissue>
    </source>
</reference>
<keyword evidence="1" id="KW-0472">Membrane</keyword>
<comment type="caution">
    <text evidence="4">The sequence shown here is derived from an EMBL/GenBank/DDBJ whole genome shotgun (WGS) entry which is preliminary data.</text>
</comment>
<protein>
    <submittedName>
        <fullName evidence="2">Protein HASTY 1 isoform G</fullName>
    </submittedName>
    <submittedName>
        <fullName evidence="3">Protein HASTY 1 isoform H</fullName>
    </submittedName>
    <submittedName>
        <fullName evidence="4">Protein HASTY 1 isoform I</fullName>
    </submittedName>
</protein>
<feature type="transmembrane region" description="Helical" evidence="1">
    <location>
        <begin position="114"/>
        <end position="137"/>
    </location>
</feature>